<reference evidence="3" key="1">
    <citation type="submission" date="2015-12" db="EMBL/GenBank/DDBJ databases">
        <title>Update maize B73 reference genome by single molecule sequencing technologies.</title>
        <authorList>
            <consortium name="Maize Genome Sequencing Project"/>
            <person name="Ware D."/>
        </authorList>
    </citation>
    <scope>NUCLEOTIDE SEQUENCE [LARGE SCALE GENOMIC DNA]</scope>
    <source>
        <strain evidence="3">cv. B73</strain>
    </source>
</reference>
<feature type="region of interest" description="Disordered" evidence="1">
    <location>
        <begin position="168"/>
        <end position="196"/>
    </location>
</feature>
<evidence type="ECO:0000256" key="1">
    <source>
        <dbReference type="SAM" id="MobiDB-lite"/>
    </source>
</evidence>
<dbReference type="Gramene" id="Zm00001eb132280_T001">
    <property type="protein sequence ID" value="Zm00001eb132280_P001"/>
    <property type="gene ID" value="Zm00001eb132280"/>
</dbReference>
<evidence type="ECO:0000313" key="3">
    <source>
        <dbReference type="Proteomes" id="UP000007305"/>
    </source>
</evidence>
<protein>
    <submittedName>
        <fullName evidence="2">Uncharacterized protein</fullName>
    </submittedName>
</protein>
<feature type="compositionally biased region" description="Basic and acidic residues" evidence="1">
    <location>
        <begin position="93"/>
        <end position="103"/>
    </location>
</feature>
<sequence length="334" mass="35235">MAGVQGEQRRGSCRGRDSHHEGELQQRRRREGGASTTIGEGGRHGGRAAVLWGRGEERGRGGMAPTAVHGKIKRTQEQQGKGGRRLHLCSSRGNREGAGRVEPMEEQGVAPWLESACSKGARPFAAVAGGVHGGWPSRGATPWKPASSLLLWSPCCCSPWSRENSELGQAARGESSRGGAALPAATVGEEGQGRRKLCVRGERRREWRLEIFEGWEWKISMGGRAGEGGRRRGRPSRPSRGGGAAEPLGAQGRGAGREAAERPSRPWGRARGGPGARPRGRAGGVGRAAEPAMGPSGEGKGREERGREERGRGRGLTGDGDGAGRPIGDGEGRR</sequence>
<feature type="compositionally biased region" description="Gly residues" evidence="1">
    <location>
        <begin position="314"/>
        <end position="327"/>
    </location>
</feature>
<feature type="compositionally biased region" description="Low complexity" evidence="1">
    <location>
        <begin position="168"/>
        <end position="181"/>
    </location>
</feature>
<feature type="region of interest" description="Disordered" evidence="1">
    <location>
        <begin position="220"/>
        <end position="334"/>
    </location>
</feature>
<dbReference type="AlphaFoldDB" id="A0A804N3M5"/>
<reference evidence="2" key="3">
    <citation type="submission" date="2021-05" db="UniProtKB">
        <authorList>
            <consortium name="EnsemblPlants"/>
        </authorList>
    </citation>
    <scope>IDENTIFICATION</scope>
    <source>
        <strain evidence="2">cv. B73</strain>
    </source>
</reference>
<dbReference type="InParanoid" id="A0A804N3M5"/>
<evidence type="ECO:0000313" key="2">
    <source>
        <dbReference type="EnsemblPlants" id="Zm00001eb132280_P001"/>
    </source>
</evidence>
<keyword evidence="3" id="KW-1185">Reference proteome</keyword>
<dbReference type="Proteomes" id="UP000007305">
    <property type="component" value="Chromosome 3"/>
</dbReference>
<accession>A0A804N3M5</accession>
<feature type="compositionally biased region" description="Basic and acidic residues" evidence="1">
    <location>
        <begin position="299"/>
        <end position="312"/>
    </location>
</feature>
<feature type="compositionally biased region" description="Gly residues" evidence="1">
    <location>
        <begin position="270"/>
        <end position="286"/>
    </location>
</feature>
<feature type="compositionally biased region" description="Basic and acidic residues" evidence="1">
    <location>
        <begin position="7"/>
        <end position="26"/>
    </location>
</feature>
<reference evidence="2" key="2">
    <citation type="submission" date="2019-07" db="EMBL/GenBank/DDBJ databases">
        <authorList>
            <person name="Seetharam A."/>
            <person name="Woodhouse M."/>
            <person name="Cannon E."/>
        </authorList>
    </citation>
    <scope>NUCLEOTIDE SEQUENCE [LARGE SCALE GENOMIC DNA]</scope>
    <source>
        <strain evidence="2">cv. B73</strain>
    </source>
</reference>
<dbReference type="EnsemblPlants" id="Zm00001eb132280_T001">
    <property type="protein sequence ID" value="Zm00001eb132280_P001"/>
    <property type="gene ID" value="Zm00001eb132280"/>
</dbReference>
<proteinExistence type="predicted"/>
<name>A0A804N3M5_MAIZE</name>
<feature type="compositionally biased region" description="Basic and acidic residues" evidence="1">
    <location>
        <begin position="255"/>
        <end position="264"/>
    </location>
</feature>
<feature type="region of interest" description="Disordered" evidence="1">
    <location>
        <begin position="1"/>
        <end position="106"/>
    </location>
</feature>
<organism evidence="2 3">
    <name type="scientific">Zea mays</name>
    <name type="common">Maize</name>
    <dbReference type="NCBI Taxonomy" id="4577"/>
    <lineage>
        <taxon>Eukaryota</taxon>
        <taxon>Viridiplantae</taxon>
        <taxon>Streptophyta</taxon>
        <taxon>Embryophyta</taxon>
        <taxon>Tracheophyta</taxon>
        <taxon>Spermatophyta</taxon>
        <taxon>Magnoliopsida</taxon>
        <taxon>Liliopsida</taxon>
        <taxon>Poales</taxon>
        <taxon>Poaceae</taxon>
        <taxon>PACMAD clade</taxon>
        <taxon>Panicoideae</taxon>
        <taxon>Andropogonodae</taxon>
        <taxon>Andropogoneae</taxon>
        <taxon>Tripsacinae</taxon>
        <taxon>Zea</taxon>
    </lineage>
</organism>